<dbReference type="NCBIfam" id="TIGR00383">
    <property type="entry name" value="corA"/>
    <property type="match status" value="1"/>
</dbReference>
<dbReference type="InterPro" id="IPR045863">
    <property type="entry name" value="CorA_TM1_TM2"/>
</dbReference>
<dbReference type="CDD" id="cd12835">
    <property type="entry name" value="EcCorA-like_1"/>
    <property type="match status" value="1"/>
</dbReference>
<dbReference type="InterPro" id="IPR045861">
    <property type="entry name" value="CorA_cytoplasmic_dom"/>
</dbReference>
<dbReference type="SUPFAM" id="SSF143865">
    <property type="entry name" value="CorA soluble domain-like"/>
    <property type="match status" value="1"/>
</dbReference>
<evidence type="ECO:0000256" key="8">
    <source>
        <dbReference type="ARBA" id="ARBA00022842"/>
    </source>
</evidence>
<keyword evidence="9 13" id="KW-1133">Transmembrane helix</keyword>
<dbReference type="GO" id="GO:0005886">
    <property type="term" value="C:plasma membrane"/>
    <property type="evidence" value="ECO:0007669"/>
    <property type="project" value="UniProtKB-SubCell"/>
</dbReference>
<evidence type="ECO:0000256" key="9">
    <source>
        <dbReference type="ARBA" id="ARBA00022989"/>
    </source>
</evidence>
<feature type="domain" description="Magnesium transporter MgtE intracellular" evidence="14">
    <location>
        <begin position="63"/>
        <end position="166"/>
    </location>
</feature>
<dbReference type="STRING" id="83765.SAMN05660284_00325"/>
<keyword evidence="8 13" id="KW-0460">Magnesium</keyword>
<dbReference type="Proteomes" id="UP000242869">
    <property type="component" value="Unassembled WGS sequence"/>
</dbReference>
<dbReference type="SUPFAM" id="SSF158791">
    <property type="entry name" value="MgtE N-terminal domain-like"/>
    <property type="match status" value="1"/>
</dbReference>
<evidence type="ECO:0000256" key="7">
    <source>
        <dbReference type="ARBA" id="ARBA00022692"/>
    </source>
</evidence>
<evidence type="ECO:0000256" key="12">
    <source>
        <dbReference type="ARBA" id="ARBA00034269"/>
    </source>
</evidence>
<reference evidence="16" key="1">
    <citation type="submission" date="2016-10" db="EMBL/GenBank/DDBJ databases">
        <authorList>
            <person name="Varghese N."/>
            <person name="Submissions S."/>
        </authorList>
    </citation>
    <scope>NUCLEOTIDE SEQUENCE [LARGE SCALE GENOMIC DNA]</scope>
    <source>
        <strain evidence="16">DSM 6150</strain>
    </source>
</reference>
<dbReference type="Gene3D" id="1.25.60.10">
    <property type="entry name" value="MgtE N-terminal domain-like"/>
    <property type="match status" value="1"/>
</dbReference>
<comment type="subcellular location">
    <subcellularLocation>
        <location evidence="1">Cell inner membrane</location>
        <topology evidence="1">Multi-pass membrane protein</topology>
    </subcellularLocation>
    <subcellularLocation>
        <location evidence="13">Membrane</location>
        <topology evidence="13">Multi-pass membrane protein</topology>
    </subcellularLocation>
</comment>
<evidence type="ECO:0000313" key="16">
    <source>
        <dbReference type="Proteomes" id="UP000242869"/>
    </source>
</evidence>
<dbReference type="Gene3D" id="1.20.58.340">
    <property type="entry name" value="Magnesium transport protein CorA, transmembrane region"/>
    <property type="match status" value="1"/>
</dbReference>
<dbReference type="FunFam" id="1.20.58.340:FF:000001">
    <property type="entry name" value="Magnesium transport protein CorA"/>
    <property type="match status" value="1"/>
</dbReference>
<evidence type="ECO:0000256" key="2">
    <source>
        <dbReference type="ARBA" id="ARBA00009765"/>
    </source>
</evidence>
<keyword evidence="5 13" id="KW-1003">Cell membrane</keyword>
<keyword evidence="7 13" id="KW-0812">Transmembrane</keyword>
<feature type="transmembrane region" description="Helical" evidence="13">
    <location>
        <begin position="426"/>
        <end position="449"/>
    </location>
</feature>
<dbReference type="InterPro" id="IPR038076">
    <property type="entry name" value="MgtE_N_sf"/>
</dbReference>
<evidence type="ECO:0000256" key="6">
    <source>
        <dbReference type="ARBA" id="ARBA00022519"/>
    </source>
</evidence>
<organism evidence="15 16">
    <name type="scientific">Formivibrio citricus</name>
    <dbReference type="NCBI Taxonomy" id="83765"/>
    <lineage>
        <taxon>Bacteria</taxon>
        <taxon>Pseudomonadati</taxon>
        <taxon>Pseudomonadota</taxon>
        <taxon>Betaproteobacteria</taxon>
        <taxon>Neisseriales</taxon>
        <taxon>Chitinibacteraceae</taxon>
        <taxon>Formivibrio</taxon>
    </lineage>
</organism>
<dbReference type="GO" id="GO:0015095">
    <property type="term" value="F:magnesium ion transmembrane transporter activity"/>
    <property type="evidence" value="ECO:0007669"/>
    <property type="project" value="UniProtKB-UniRule"/>
</dbReference>
<keyword evidence="10 13" id="KW-0406">Ion transport</keyword>
<keyword evidence="6" id="KW-0997">Cell inner membrane</keyword>
<dbReference type="EMBL" id="FOVE01000002">
    <property type="protein sequence ID" value="SFN03440.1"/>
    <property type="molecule type" value="Genomic_DNA"/>
</dbReference>
<evidence type="ECO:0000256" key="3">
    <source>
        <dbReference type="ARBA" id="ARBA00019439"/>
    </source>
</evidence>
<keyword evidence="4 13" id="KW-0813">Transport</keyword>
<dbReference type="Pfam" id="PF03448">
    <property type="entry name" value="MgtE_N"/>
    <property type="match status" value="1"/>
</dbReference>
<comment type="function">
    <text evidence="13">Mediates influx of magnesium ions.</text>
</comment>
<evidence type="ECO:0000256" key="13">
    <source>
        <dbReference type="RuleBase" id="RU362010"/>
    </source>
</evidence>
<dbReference type="InterPro" id="IPR002523">
    <property type="entry name" value="MgTranspt_CorA/ZnTranspt_ZntB"/>
</dbReference>
<evidence type="ECO:0000256" key="11">
    <source>
        <dbReference type="ARBA" id="ARBA00023136"/>
    </source>
</evidence>
<dbReference type="InterPro" id="IPR050829">
    <property type="entry name" value="CorA_MIT"/>
</dbReference>
<dbReference type="InterPro" id="IPR006668">
    <property type="entry name" value="Mg_transptr_MgtE_intracell_dom"/>
</dbReference>
<keyword evidence="11 13" id="KW-0472">Membrane</keyword>
<dbReference type="SUPFAM" id="SSF144083">
    <property type="entry name" value="Magnesium transport protein CorA, transmembrane region"/>
    <property type="match status" value="1"/>
</dbReference>
<dbReference type="Pfam" id="PF01544">
    <property type="entry name" value="CorA"/>
    <property type="match status" value="1"/>
</dbReference>
<dbReference type="PANTHER" id="PTHR47685:SF1">
    <property type="entry name" value="MAGNESIUM TRANSPORT PROTEIN CORA"/>
    <property type="match status" value="1"/>
</dbReference>
<name>A0A1I4VQI9_9NEIS</name>
<sequence length="487" mass="55692">MTPSENQPQESIELHLEEVRRLLDRQRIVEDMVHKQDMPKHELVESLVHRQNLAELQQKLAQLPLNELSLIVQALPKEEQLDALELLDDERAGAMLCQISAAAREILLTEMNPTQLASALATVDQDRLVAMASRMPQHAMDAIYTALDDTRRQELQDALAHQHTPITSLKAFVLNAGRLVQLQSLTPEDLLRPDIVWVDMVDPTDEERELVQRAFRMELPEDEELLDLEESARCYADEHGLHISSFFLHKEGEDSANVTVSFVLNAGRLLSIRQEELTVFRLFRLRARVQPGFVSNAQDILLSIYDAAVEYDADMLEEVYTELESISKSVLNREEDMTDQLMAEAVNRLAIYEDINGKVRLDLMDTRRALSFLLRSRVLGAEQEANLREILRDLESLNNHTGFLFDKINFLMDAVMGLINLAQNKIIKIFSIASVVLLPPTLVASMYGMNFKNLPELEWQYGYAWAIFLMIVSAITPYVIFKRKGWL</sequence>
<evidence type="ECO:0000256" key="1">
    <source>
        <dbReference type="ARBA" id="ARBA00004429"/>
    </source>
</evidence>
<gene>
    <name evidence="13" type="primary">corA</name>
    <name evidence="15" type="ORF">SAMN05660284_00325</name>
</gene>
<comment type="similarity">
    <text evidence="2 13">Belongs to the CorA metal ion transporter (MIT) (TC 1.A.35) family.</text>
</comment>
<dbReference type="GO" id="GO:0015099">
    <property type="term" value="F:nickel cation transmembrane transporter activity"/>
    <property type="evidence" value="ECO:0007669"/>
    <property type="project" value="TreeGrafter"/>
</dbReference>
<dbReference type="RefSeq" id="WP_373277395.1">
    <property type="nucleotide sequence ID" value="NZ_FOVE01000002.1"/>
</dbReference>
<evidence type="ECO:0000313" key="15">
    <source>
        <dbReference type="EMBL" id="SFN03440.1"/>
    </source>
</evidence>
<accession>A0A1I4VQI9</accession>
<dbReference type="AlphaFoldDB" id="A0A1I4VQI9"/>
<feature type="transmembrane region" description="Helical" evidence="13">
    <location>
        <begin position="461"/>
        <end position="481"/>
    </location>
</feature>
<dbReference type="InterPro" id="IPR004488">
    <property type="entry name" value="Mg/Co-transport_prot_CorA"/>
</dbReference>
<proteinExistence type="inferred from homology"/>
<dbReference type="PANTHER" id="PTHR47685">
    <property type="entry name" value="MAGNESIUM TRANSPORT PROTEIN CORA"/>
    <property type="match status" value="1"/>
</dbReference>
<dbReference type="Gene3D" id="3.30.460.20">
    <property type="entry name" value="CorA soluble domain-like"/>
    <property type="match status" value="1"/>
</dbReference>
<keyword evidence="16" id="KW-1185">Reference proteome</keyword>
<evidence type="ECO:0000259" key="14">
    <source>
        <dbReference type="SMART" id="SM00924"/>
    </source>
</evidence>
<evidence type="ECO:0000256" key="10">
    <source>
        <dbReference type="ARBA" id="ARBA00023065"/>
    </source>
</evidence>
<evidence type="ECO:0000256" key="5">
    <source>
        <dbReference type="ARBA" id="ARBA00022475"/>
    </source>
</evidence>
<protein>
    <recommendedName>
        <fullName evidence="3 13">Magnesium transport protein CorA</fullName>
    </recommendedName>
</protein>
<dbReference type="GO" id="GO:0015087">
    <property type="term" value="F:cobalt ion transmembrane transporter activity"/>
    <property type="evidence" value="ECO:0007669"/>
    <property type="project" value="UniProtKB-UniRule"/>
</dbReference>
<evidence type="ECO:0000256" key="4">
    <source>
        <dbReference type="ARBA" id="ARBA00022448"/>
    </source>
</evidence>
<comment type="catalytic activity">
    <reaction evidence="12">
        <text>Mg(2+)(in) = Mg(2+)(out)</text>
        <dbReference type="Rhea" id="RHEA:29827"/>
        <dbReference type="ChEBI" id="CHEBI:18420"/>
    </reaction>
</comment>
<dbReference type="SMART" id="SM00924">
    <property type="entry name" value="MgtE_N"/>
    <property type="match status" value="1"/>
</dbReference>